<evidence type="ECO:0000259" key="1">
    <source>
        <dbReference type="PROSITE" id="PS50801"/>
    </source>
</evidence>
<protein>
    <recommendedName>
        <fullName evidence="1">STAS domain-containing protein</fullName>
    </recommendedName>
</protein>
<dbReference type="Pfam" id="PF14417">
    <property type="entry name" value="MEDS"/>
    <property type="match status" value="1"/>
</dbReference>
<comment type="caution">
    <text evidence="2">The sequence shown here is derived from an EMBL/GenBank/DDBJ whole genome shotgun (WGS) entry which is preliminary data.</text>
</comment>
<sequence>MIPGSERTPVDLGSLEPGTHLCAFHRDESQLARLAETFVGHGLSAGDQLLYVATDEQADALLGVLPDHVHTADAADALATGQLLVRTFADAYGTRRPDDLGTVADGFRAAAELARKDGFPALRVAAQMDGLAPLLGSAEEVLRWERMSTGLQHDLGVTSVCLYDVDRLDEEHMTSLAGEHDGLSPERAETPLASFLAVDEPWGLRISGEVDLSNRDLLHRVLVARAEVMPRLHLDVRGLTFADIGCLLRLHAVADDLPDDGWLLLDGGPAILRHALDVCGLGHPRLRLAP</sequence>
<dbReference type="AlphaFoldDB" id="A0A4Q5IVV5"/>
<organism evidence="2 3">
    <name type="scientific">Nocardioides iriomotensis</name>
    <dbReference type="NCBI Taxonomy" id="715784"/>
    <lineage>
        <taxon>Bacteria</taxon>
        <taxon>Bacillati</taxon>
        <taxon>Actinomycetota</taxon>
        <taxon>Actinomycetes</taxon>
        <taxon>Propionibacteriales</taxon>
        <taxon>Nocardioidaceae</taxon>
        <taxon>Nocardioides</taxon>
    </lineage>
</organism>
<keyword evidence="3" id="KW-1185">Reference proteome</keyword>
<name>A0A4Q5IVV5_9ACTN</name>
<dbReference type="InterPro" id="IPR002645">
    <property type="entry name" value="STAS_dom"/>
</dbReference>
<proteinExistence type="predicted"/>
<evidence type="ECO:0000313" key="3">
    <source>
        <dbReference type="Proteomes" id="UP000291189"/>
    </source>
</evidence>
<dbReference type="InterPro" id="IPR025847">
    <property type="entry name" value="MEDS_domain"/>
</dbReference>
<dbReference type="Proteomes" id="UP000291189">
    <property type="component" value="Unassembled WGS sequence"/>
</dbReference>
<dbReference type="RefSeq" id="WP_129988638.1">
    <property type="nucleotide sequence ID" value="NZ_SDPU01000032.1"/>
</dbReference>
<dbReference type="OrthoDB" id="116243at2"/>
<feature type="domain" description="STAS" evidence="1">
    <location>
        <begin position="204"/>
        <end position="290"/>
    </location>
</feature>
<dbReference type="PROSITE" id="PS50801">
    <property type="entry name" value="STAS"/>
    <property type="match status" value="1"/>
</dbReference>
<reference evidence="2 3" key="1">
    <citation type="submission" date="2019-01" db="EMBL/GenBank/DDBJ databases">
        <title>Nocardioides guangzhouensis sp. nov., an actinobacterium isolated from soil.</title>
        <authorList>
            <person name="Fu Y."/>
            <person name="Cai Y."/>
            <person name="Lin Z."/>
            <person name="Chen P."/>
        </authorList>
    </citation>
    <scope>NUCLEOTIDE SEQUENCE [LARGE SCALE GENOMIC DNA]</scope>
    <source>
        <strain evidence="2 3">NBRC 105384</strain>
    </source>
</reference>
<gene>
    <name evidence="2" type="ORF">ETU37_17495</name>
</gene>
<evidence type="ECO:0000313" key="2">
    <source>
        <dbReference type="EMBL" id="RYU10200.1"/>
    </source>
</evidence>
<accession>A0A4Q5IVV5</accession>
<dbReference type="EMBL" id="SDPU01000032">
    <property type="protein sequence ID" value="RYU10200.1"/>
    <property type="molecule type" value="Genomic_DNA"/>
</dbReference>